<dbReference type="RefSeq" id="WP_055258953.1">
    <property type="nucleotide sequence ID" value="NZ_CABIXL010000004.1"/>
</dbReference>
<keyword evidence="3" id="KW-1185">Reference proteome</keyword>
<dbReference type="EMBL" id="CYZR01000004">
    <property type="protein sequence ID" value="CUN90651.1"/>
    <property type="molecule type" value="Genomic_DNA"/>
</dbReference>
<sequence length="82" mass="9620">MDKANIILDIILILLIVILLIVFVYNLITINRFMEEINNNLLDIKLREKEESLKSKSKLEKNVIDIKDNKETVNLKIKIKGR</sequence>
<evidence type="ECO:0008006" key="4">
    <source>
        <dbReference type="Google" id="ProtNLM"/>
    </source>
</evidence>
<organism evidence="2 3">
    <name type="scientific">Sarcina ventriculi</name>
    <name type="common">Clostridium ventriculi</name>
    <dbReference type="NCBI Taxonomy" id="1267"/>
    <lineage>
        <taxon>Bacteria</taxon>
        <taxon>Bacillati</taxon>
        <taxon>Bacillota</taxon>
        <taxon>Clostridia</taxon>
        <taxon>Eubacteriales</taxon>
        <taxon>Clostridiaceae</taxon>
        <taxon>Sarcina</taxon>
    </lineage>
</organism>
<protein>
    <recommendedName>
        <fullName evidence="4">ATP synthase F0 subunit 8</fullName>
    </recommendedName>
</protein>
<proteinExistence type="predicted"/>
<name>A0ABP2ASP4_SARVE</name>
<evidence type="ECO:0000313" key="3">
    <source>
        <dbReference type="Proteomes" id="UP000095488"/>
    </source>
</evidence>
<reference evidence="2 3" key="1">
    <citation type="submission" date="2015-09" db="EMBL/GenBank/DDBJ databases">
        <authorList>
            <consortium name="Pathogen Informatics"/>
            <person name="Wu L."/>
            <person name="Ma J."/>
        </authorList>
    </citation>
    <scope>NUCLEOTIDE SEQUENCE [LARGE SCALE GENOMIC DNA]</scope>
    <source>
        <strain evidence="2 3">2789STDY5834858</strain>
    </source>
</reference>
<gene>
    <name evidence="2" type="ORF">ERS852473_01387</name>
</gene>
<evidence type="ECO:0000313" key="2">
    <source>
        <dbReference type="EMBL" id="CUN90651.1"/>
    </source>
</evidence>
<evidence type="ECO:0000256" key="1">
    <source>
        <dbReference type="SAM" id="Phobius"/>
    </source>
</evidence>
<feature type="transmembrane region" description="Helical" evidence="1">
    <location>
        <begin position="6"/>
        <end position="28"/>
    </location>
</feature>
<comment type="caution">
    <text evidence="2">The sequence shown here is derived from an EMBL/GenBank/DDBJ whole genome shotgun (WGS) entry which is preliminary data.</text>
</comment>
<keyword evidence="1" id="KW-0472">Membrane</keyword>
<keyword evidence="1" id="KW-1133">Transmembrane helix</keyword>
<accession>A0ABP2ASP4</accession>
<dbReference type="Proteomes" id="UP000095488">
    <property type="component" value="Unassembled WGS sequence"/>
</dbReference>
<keyword evidence="1" id="KW-0812">Transmembrane</keyword>